<organism evidence="2 3">
    <name type="scientific">Dryococelus australis</name>
    <dbReference type="NCBI Taxonomy" id="614101"/>
    <lineage>
        <taxon>Eukaryota</taxon>
        <taxon>Metazoa</taxon>
        <taxon>Ecdysozoa</taxon>
        <taxon>Arthropoda</taxon>
        <taxon>Hexapoda</taxon>
        <taxon>Insecta</taxon>
        <taxon>Pterygota</taxon>
        <taxon>Neoptera</taxon>
        <taxon>Polyneoptera</taxon>
        <taxon>Phasmatodea</taxon>
        <taxon>Verophasmatodea</taxon>
        <taxon>Anareolatae</taxon>
        <taxon>Phasmatidae</taxon>
        <taxon>Eurycanthinae</taxon>
        <taxon>Dryococelus</taxon>
    </lineage>
</organism>
<comment type="caution">
    <text evidence="2">The sequence shown here is derived from an EMBL/GenBank/DDBJ whole genome shotgun (WGS) entry which is preliminary data.</text>
</comment>
<reference evidence="2 3" key="1">
    <citation type="submission" date="2023-02" db="EMBL/GenBank/DDBJ databases">
        <title>LHISI_Scaffold_Assembly.</title>
        <authorList>
            <person name="Stuart O.P."/>
            <person name="Cleave R."/>
            <person name="Magrath M.J.L."/>
            <person name="Mikheyev A.S."/>
        </authorList>
    </citation>
    <scope>NUCLEOTIDE SEQUENCE [LARGE SCALE GENOMIC DNA]</scope>
    <source>
        <strain evidence="2">Daus_M_001</strain>
        <tissue evidence="2">Leg muscle</tissue>
    </source>
</reference>
<protein>
    <submittedName>
        <fullName evidence="2">Uncharacterized protein</fullName>
    </submittedName>
</protein>
<dbReference type="Proteomes" id="UP001159363">
    <property type="component" value="Chromosome 7"/>
</dbReference>
<evidence type="ECO:0000313" key="3">
    <source>
        <dbReference type="Proteomes" id="UP001159363"/>
    </source>
</evidence>
<sequence>MPILAAHWLSAVAVEGDDWVSVLQEVSNNHVDQCHLRHSDLQSCLLVSTHNVTCDTSIGQQEIRRAVYGKYIKCFIDSTDKSLNWCGDVLPWGFRKVGSNRQWTIRAFRRNILSTRNASRNLHSRSLRSPSPGVSFRGKNRSEIRNAAASRLFLFEKPVIKHCEAQFQVALQRNPGQVLGGEYHSTRTCGTSKIPSRSARRCSVTERLYCSPPTNANSVQSSLGPGHPPPPGFSQMGIVADDAAGRRVFSGISRFLRPCIAALLHPSPQFTVISSPRPRRKEPPKYFNSTL</sequence>
<proteinExistence type="predicted"/>
<keyword evidence="3" id="KW-1185">Reference proteome</keyword>
<evidence type="ECO:0000256" key="1">
    <source>
        <dbReference type="SAM" id="MobiDB-lite"/>
    </source>
</evidence>
<name>A0ABQ9H0H8_9NEOP</name>
<gene>
    <name evidence="2" type="ORF">PR048_022222</name>
</gene>
<feature type="region of interest" description="Disordered" evidence="1">
    <location>
        <begin position="270"/>
        <end position="291"/>
    </location>
</feature>
<dbReference type="EMBL" id="JARBHB010000008">
    <property type="protein sequence ID" value="KAJ8877767.1"/>
    <property type="molecule type" value="Genomic_DNA"/>
</dbReference>
<accession>A0ABQ9H0H8</accession>
<evidence type="ECO:0000313" key="2">
    <source>
        <dbReference type="EMBL" id="KAJ8877767.1"/>
    </source>
</evidence>